<gene>
    <name evidence="9" type="ORF">SAMN04487906_0849</name>
</gene>
<feature type="transmembrane region" description="Helical" evidence="6">
    <location>
        <begin position="315"/>
        <end position="335"/>
    </location>
</feature>
<evidence type="ECO:0000256" key="6">
    <source>
        <dbReference type="SAM" id="Phobius"/>
    </source>
</evidence>
<evidence type="ECO:0000256" key="3">
    <source>
        <dbReference type="ARBA" id="ARBA00022692"/>
    </source>
</evidence>
<evidence type="ECO:0000259" key="7">
    <source>
        <dbReference type="Pfam" id="PF02687"/>
    </source>
</evidence>
<feature type="transmembrane region" description="Helical" evidence="6">
    <location>
        <begin position="408"/>
        <end position="430"/>
    </location>
</feature>
<dbReference type="RefSeq" id="WP_074977148.1">
    <property type="nucleotide sequence ID" value="NZ_FPAG01000002.1"/>
</dbReference>
<evidence type="ECO:0000256" key="5">
    <source>
        <dbReference type="ARBA" id="ARBA00023136"/>
    </source>
</evidence>
<feature type="domain" description="ABC3 transporter permease C-terminal" evidence="7">
    <location>
        <begin position="323"/>
        <end position="435"/>
    </location>
</feature>
<keyword evidence="5 6" id="KW-0472">Membrane</keyword>
<accession>A0A1I6QST7</accession>
<evidence type="ECO:0000256" key="2">
    <source>
        <dbReference type="ARBA" id="ARBA00022475"/>
    </source>
</evidence>
<dbReference type="Proteomes" id="UP000183209">
    <property type="component" value="Unassembled WGS sequence"/>
</dbReference>
<dbReference type="PANTHER" id="PTHR30572:SF18">
    <property type="entry name" value="ABC-TYPE MACROLIDE FAMILY EXPORT SYSTEM PERMEASE COMPONENT 2"/>
    <property type="match status" value="1"/>
</dbReference>
<dbReference type="InterPro" id="IPR003838">
    <property type="entry name" value="ABC3_permease_C"/>
</dbReference>
<evidence type="ECO:0000256" key="1">
    <source>
        <dbReference type="ARBA" id="ARBA00004651"/>
    </source>
</evidence>
<comment type="subcellular location">
    <subcellularLocation>
        <location evidence="1">Cell membrane</location>
        <topology evidence="1">Multi-pass membrane protein</topology>
    </subcellularLocation>
</comment>
<keyword evidence="3 6" id="KW-0812">Transmembrane</keyword>
<dbReference type="Pfam" id="PF12704">
    <property type="entry name" value="MacB_PCD"/>
    <property type="match status" value="1"/>
</dbReference>
<sequence length="446" mass="50009">MLKNYLKIALNSLRKNVLYTGVTLFGISFTLMVLIFAVAVLENELGSNKPMTNSDKLMFIPSMTAKGYERQKETKYDSIWVDDTLKIDTITTTKINRANVVNESNAGLSYSVFNDRLKTMTTPRFKSVYFPKIPINVYPSNAKLELEANLVDAEFWKIFDFKFLEGKAFSEMAVENRVREVVMKKEAAKAYFGDKDSYLGSEFTWGSNGTFKVVGIVDKSVSSNEAVSVDLFFPVTFTNSDDLNYSFGHLGSGHVVLMAHNHNDFDKISAELDKVENNIQPVDDFDEFIFNEKTLEDMYAWGFIGNQTQRFGSKLLGYIFTGLGLFLLIPLINLINLNSTRVLERSAEIGVRKAFGAQTKDVLVQFLFENLILTLIGGFIGLILSQLLLGLFNANQWLGETHLAINPMVAFIGLVIMIVFSFLSGIIPAYRISRIAISNALKTASL</sequence>
<name>A0A1I6QST7_9FLAO</name>
<proteinExistence type="predicted"/>
<dbReference type="AlphaFoldDB" id="A0A1I6QST7"/>
<evidence type="ECO:0000256" key="4">
    <source>
        <dbReference type="ARBA" id="ARBA00022989"/>
    </source>
</evidence>
<reference evidence="9 10" key="1">
    <citation type="submission" date="2016-10" db="EMBL/GenBank/DDBJ databases">
        <authorList>
            <person name="de Groot N.N."/>
        </authorList>
    </citation>
    <scope>NUCLEOTIDE SEQUENCE [LARGE SCALE GENOMIC DNA]</scope>
    <source>
        <strain evidence="9 10">CGMCC 1.6114</strain>
    </source>
</reference>
<feature type="domain" description="MacB-like periplasmic core" evidence="8">
    <location>
        <begin position="20"/>
        <end position="274"/>
    </location>
</feature>
<dbReference type="InterPro" id="IPR025857">
    <property type="entry name" value="MacB_PCD"/>
</dbReference>
<evidence type="ECO:0000259" key="8">
    <source>
        <dbReference type="Pfam" id="PF12704"/>
    </source>
</evidence>
<dbReference type="EMBL" id="FPAG01000002">
    <property type="protein sequence ID" value="SFS55597.1"/>
    <property type="molecule type" value="Genomic_DNA"/>
</dbReference>
<keyword evidence="4 6" id="KW-1133">Transmembrane helix</keyword>
<dbReference type="GO" id="GO:0022857">
    <property type="term" value="F:transmembrane transporter activity"/>
    <property type="evidence" value="ECO:0007669"/>
    <property type="project" value="TreeGrafter"/>
</dbReference>
<organism evidence="9 10">
    <name type="scientific">Zhouia amylolytica</name>
    <dbReference type="NCBI Taxonomy" id="376730"/>
    <lineage>
        <taxon>Bacteria</taxon>
        <taxon>Pseudomonadati</taxon>
        <taxon>Bacteroidota</taxon>
        <taxon>Flavobacteriia</taxon>
        <taxon>Flavobacteriales</taxon>
        <taxon>Flavobacteriaceae</taxon>
        <taxon>Zhouia</taxon>
    </lineage>
</organism>
<feature type="transmembrane region" description="Helical" evidence="6">
    <location>
        <begin position="21"/>
        <end position="41"/>
    </location>
</feature>
<dbReference type="Pfam" id="PF02687">
    <property type="entry name" value="FtsX"/>
    <property type="match status" value="1"/>
</dbReference>
<evidence type="ECO:0000313" key="10">
    <source>
        <dbReference type="Proteomes" id="UP000183209"/>
    </source>
</evidence>
<evidence type="ECO:0000313" key="9">
    <source>
        <dbReference type="EMBL" id="SFS55597.1"/>
    </source>
</evidence>
<dbReference type="GO" id="GO:0005886">
    <property type="term" value="C:plasma membrane"/>
    <property type="evidence" value="ECO:0007669"/>
    <property type="project" value="UniProtKB-SubCell"/>
</dbReference>
<keyword evidence="2" id="KW-1003">Cell membrane</keyword>
<protein>
    <submittedName>
        <fullName evidence="9">Putative ABC transport system permease protein</fullName>
    </submittedName>
</protein>
<feature type="transmembrane region" description="Helical" evidence="6">
    <location>
        <begin position="362"/>
        <end position="388"/>
    </location>
</feature>
<dbReference type="PANTHER" id="PTHR30572">
    <property type="entry name" value="MEMBRANE COMPONENT OF TRANSPORTER-RELATED"/>
    <property type="match status" value="1"/>
</dbReference>
<dbReference type="OrthoDB" id="8740261at2"/>
<dbReference type="InterPro" id="IPR050250">
    <property type="entry name" value="Macrolide_Exporter_MacB"/>
</dbReference>